<evidence type="ECO:0000313" key="5">
    <source>
        <dbReference type="EMBL" id="CAE7210297.1"/>
    </source>
</evidence>
<organism evidence="5 6">
    <name type="scientific">Symbiodinium necroappetens</name>
    <dbReference type="NCBI Taxonomy" id="1628268"/>
    <lineage>
        <taxon>Eukaryota</taxon>
        <taxon>Sar</taxon>
        <taxon>Alveolata</taxon>
        <taxon>Dinophyceae</taxon>
        <taxon>Suessiales</taxon>
        <taxon>Symbiodiniaceae</taxon>
        <taxon>Symbiodinium</taxon>
    </lineage>
</organism>
<feature type="compositionally biased region" description="Acidic residues" evidence="2">
    <location>
        <begin position="799"/>
        <end position="811"/>
    </location>
</feature>
<feature type="region of interest" description="Disordered" evidence="2">
    <location>
        <begin position="786"/>
        <end position="820"/>
    </location>
</feature>
<gene>
    <name evidence="5" type="primary">Scube1</name>
    <name evidence="5" type="ORF">SNEC2469_LOCUS2086</name>
</gene>
<keyword evidence="1" id="KW-0732">Signal</keyword>
<dbReference type="PANTHER" id="PTHR46967">
    <property type="entry name" value="INSULIN-LIKE GROWTH FACTOR BINDING PROTEIN,N-TERMINAL"/>
    <property type="match status" value="1"/>
</dbReference>
<dbReference type="Proteomes" id="UP000601435">
    <property type="component" value="Unassembled WGS sequence"/>
</dbReference>
<dbReference type="Gene3D" id="2.10.50.10">
    <property type="entry name" value="Tumor Necrosis Factor Receptor, subunit A, domain 2"/>
    <property type="match status" value="2"/>
</dbReference>
<dbReference type="EMBL" id="CAJNJA010006439">
    <property type="protein sequence ID" value="CAE7210297.1"/>
    <property type="molecule type" value="Genomic_DNA"/>
</dbReference>
<dbReference type="InterPro" id="IPR028994">
    <property type="entry name" value="Integrin_alpha_N"/>
</dbReference>
<evidence type="ECO:0000259" key="4">
    <source>
        <dbReference type="Pfam" id="PF07699"/>
    </source>
</evidence>
<name>A0A812JPC5_9DINO</name>
<feature type="domain" description="Tyrosine-protein kinase ephrin type A/B receptor-like" evidence="4">
    <location>
        <begin position="1654"/>
        <end position="1690"/>
    </location>
</feature>
<feature type="region of interest" description="Disordered" evidence="2">
    <location>
        <begin position="146"/>
        <end position="166"/>
    </location>
</feature>
<evidence type="ECO:0000256" key="1">
    <source>
        <dbReference type="ARBA" id="ARBA00022729"/>
    </source>
</evidence>
<comment type="caution">
    <text evidence="5">The sequence shown here is derived from an EMBL/GenBank/DDBJ whole genome shotgun (WGS) entry which is preliminary data.</text>
</comment>
<dbReference type="PANTHER" id="PTHR46967:SF1">
    <property type="entry name" value="KERATIN-ASSOCIATED PROTEIN 16-1-LIKE"/>
    <property type="match status" value="1"/>
</dbReference>
<dbReference type="Pfam" id="PF07699">
    <property type="entry name" value="Ephrin_rec_like"/>
    <property type="match status" value="1"/>
</dbReference>
<dbReference type="SUPFAM" id="SSF57184">
    <property type="entry name" value="Growth factor receptor domain"/>
    <property type="match status" value="2"/>
</dbReference>
<proteinExistence type="predicted"/>
<evidence type="ECO:0000256" key="3">
    <source>
        <dbReference type="SAM" id="Phobius"/>
    </source>
</evidence>
<dbReference type="Gene3D" id="2.130.10.130">
    <property type="entry name" value="Integrin alpha, N-terminal"/>
    <property type="match status" value="2"/>
</dbReference>
<feature type="transmembrane region" description="Helical" evidence="3">
    <location>
        <begin position="1909"/>
        <end position="1930"/>
    </location>
</feature>
<reference evidence="5" key="1">
    <citation type="submission" date="2021-02" db="EMBL/GenBank/DDBJ databases">
        <authorList>
            <person name="Dougan E. K."/>
            <person name="Rhodes N."/>
            <person name="Thang M."/>
            <person name="Chan C."/>
        </authorList>
    </citation>
    <scope>NUCLEOTIDE SEQUENCE</scope>
</reference>
<keyword evidence="3" id="KW-1133">Transmembrane helix</keyword>
<evidence type="ECO:0000256" key="2">
    <source>
        <dbReference type="SAM" id="MobiDB-lite"/>
    </source>
</evidence>
<dbReference type="OrthoDB" id="10064509at2759"/>
<dbReference type="InterPro" id="IPR011641">
    <property type="entry name" value="Tyr-kin_ephrin_A/B_rcpt-like"/>
</dbReference>
<dbReference type="InterPro" id="IPR009030">
    <property type="entry name" value="Growth_fac_rcpt_cys_sf"/>
</dbReference>
<dbReference type="InterPro" id="IPR013517">
    <property type="entry name" value="FG-GAP"/>
</dbReference>
<keyword evidence="3" id="KW-0472">Membrane</keyword>
<dbReference type="SMART" id="SM01411">
    <property type="entry name" value="Ephrin_rec_like"/>
    <property type="match status" value="6"/>
</dbReference>
<keyword evidence="6" id="KW-1185">Reference proteome</keyword>
<accession>A0A812JPC5</accession>
<feature type="compositionally biased region" description="Basic and acidic residues" evidence="2">
    <location>
        <begin position="786"/>
        <end position="798"/>
    </location>
</feature>
<evidence type="ECO:0000313" key="6">
    <source>
        <dbReference type="Proteomes" id="UP000601435"/>
    </source>
</evidence>
<dbReference type="SUPFAM" id="SSF69318">
    <property type="entry name" value="Integrin alpha N-terminal domain"/>
    <property type="match status" value="2"/>
</dbReference>
<feature type="region of interest" description="Disordered" evidence="2">
    <location>
        <begin position="700"/>
        <end position="734"/>
    </location>
</feature>
<dbReference type="Pfam" id="PF13517">
    <property type="entry name" value="FG-GAP_3"/>
    <property type="match status" value="2"/>
</dbReference>
<feature type="transmembrane region" description="Helical" evidence="3">
    <location>
        <begin position="1937"/>
        <end position="1955"/>
    </location>
</feature>
<sequence length="2273" mass="249013">MLSLFRDPNVDRQKLFGLMCVSTDECLLDRCAERILRTSWDSAKHVAAAPLDMARSAPWDYLKPQSSSSHSALLEKLLSESPSEDSVVNSDFLCGGPERMEFVERHLPGVVNGHPWDGHPTNAISWDVFWPEGVDEPIPFVELARSHTGDDPRQNAEVAEDSTAEDYSMREYQPVTTKAGGRLWSISLAAPSTSGVDVTGLRAAYPFQLLVRIDAGREALIYDAFEYLPTPVAAFEMDSARGDPVTPSELGQIEQLLKRHYRKVSLLVGSQNDDGIRTEGPHAERCRQHGSRLHPLAEWNRFKNSRVRRVRFPVSAICGARLLIQNSPRPHESLPAARGAFVVSSLGQRSADSHEGWRALPGTMAAMGPELEPLGVLVLELSQIGMHSEAVFAEMPVWALHKDSRLRRPCSDWTPDNGFSRSRRHYIVGDASEMIELSKALATTFPHFAQLLRMSPSDDGSPVPEPARKMPAHVRECLHRMKNTLAADLPQLWPSRTPSVLSLASLAARKLAKEAGNRRVASGGGGGRKRPFGSQAQVHDFLRRAGIKKPATVNPCLKAGMLNGHIPIPAHLLTAENTKPFLKQVLLKAGCSCCGKTLKCTVRQALRQPVIGIDYGDGGEDGAVQCKDCGGNYVTGLCNGDPSFDCGKGHNHCVECPDFGVCIGDYREAHCHRCGDHFFAGNYGFPCPCRGKDSDDFGGGLSAFSESSDSDKYDEEMGDQANAGPAPSPPEGCWNGHLRGVDVATMHAQLQLQVQKFQPALDSLDGASLSSKSLADLAALFDRLRPQQQHEVRSQHSEGEEEDEDSGDDEVPDPHSDCGCESNESLPFHCGNEGSGTWAWTEVRRWSHVADALPGPGLEALLRREKEAQALQRKEAARTQRLDEAGPQVAMEIEAHPALLIAFRSVFRAFGHEVMYSQHNMLLNFSDVPTERAKWDPNTSWPHGVTLYERLQNDSFQSQRLLGATLSGNIDLAVVDWDGDRQLDLLLCSEMDGSARISLLRHSELPLMDAGVDDLTLLVGVNGSRCGGLQAVDFDEDGDVDLIVQQRYFERTSQTVLVERTGNQNPVNMFGGNIKAIADIDGDGRLEVVMKGWSRLSLSGPSATQRLRYFRRAGDNSFVEPAENPVAGFSLGSWEGADEKLFVADWNSDGLPDLMVLTFHNLDGGERFRCYPTYYQHILEADLIHNSVMNTFEDVDLGRNPRQKKLSLVDWNKDGSLDLLVGWDRQQSLPELYESRRGRAHAVTSAFENVTATSLEPHLGPDPSNGYRLAAADFDGDGEVDLLIASEADGRLHYHRQISGRLQAEEVWHPFSNIAVKSYRIDDDRYEGEDFCHLVQPVFLDWDGDGDVDLLLGPPDGRFFEQLADGTVKEWPLERSPLRNVLVELEELDTASYHIRRQMMKASWSFVDCDADGDLDMLRLSLSYSYGKGGPSWNPRLQACEHDSTGKLRCDDDFPCLGTNLSNFLTGAGAFGEVVSFDVGDVTDGNLKLIASYAWSNGAVLWSAGFCVPEVPCHAKGLCTFGQKDCSCVSGHNLSDCSGCQQGFYSMQGQLGQLHSCIACPGADGKTCQGRGFCFDDAFAKQVPQESTAALTATGNGTCHCHEVHFFGNDEAGRSSCIDGICPAGTEEKDGRCDPCGAGAASVAGDMCKKCLPGKYSLSGSASCSKCPAGTISEASGASACEACPAGRYELQQQFCQECSPGFISVPNSSYCTKCPAGFMAPESGSSTCIPCAGGSFSEAGSAQCQECSPGFISAPNSSYCSQCPAGSMAPKPGCSSCVPCGGGFFSDWGSSKCVACPPGKEAAHAKAAPQMKYHFPKVPGAHAVRDLSAQGQKLVLTTSMMHWVLPWALPEVRFSGTDVPALDERRFRLKTLNSFQLMLVDDSTELLPLDTSIGRIRLKPLRGFLVTGFWRCPLLLWCLLLVAAVLGLASQLRFALLLLVCGSGLGAGAVGFALRQRQDRTSLEKRRRQFFKQWPPLLQRCSRGPDRSITAGQLQDFLQFFETFVKERSMYYLCSNIVKPLTKPYQLSFAELVGPKNIRWFVSHFWGMPVRHFMDAVRKHALSDQEEWRESAYWICTFSNSQWHVKEELGNGQWEQSSFYLALTSPDCKGTAMVLDEGVQPLQRIWCLFEVYHTICLSRDGRSQGLLLCTSTGVLQEGKAGADVAVAVAERAKDLDTRSAKATSEEDRQMIHRLIEQMPGGFEAMNSFVRETIYYALEASHQHYESAFKKLVTEFAATRGALVSSTLPLPTLLTGRSTHGEFRSGTGNSKGS</sequence>
<keyword evidence="3" id="KW-0812">Transmembrane</keyword>
<protein>
    <submittedName>
        <fullName evidence="5">Scube1 protein</fullName>
    </submittedName>
</protein>